<name>A0A2S2CPQ8_9PROT</name>
<dbReference type="OrthoDB" id="7306741at2"/>
<feature type="repeat" description="TPR" evidence="3">
    <location>
        <begin position="81"/>
        <end position="114"/>
    </location>
</feature>
<dbReference type="RefSeq" id="WP_109326585.1">
    <property type="nucleotide sequence ID" value="NZ_CP029353.1"/>
</dbReference>
<keyword evidence="1" id="KW-0677">Repeat</keyword>
<dbReference type="InterPro" id="IPR049625">
    <property type="entry name" value="Glyco_transf_61_cat"/>
</dbReference>
<dbReference type="EMBL" id="CP029353">
    <property type="protein sequence ID" value="AWK86466.1"/>
    <property type="molecule type" value="Genomic_DNA"/>
</dbReference>
<gene>
    <name evidence="5" type="ORF">DEW08_09625</name>
</gene>
<dbReference type="SUPFAM" id="SSF48452">
    <property type="entry name" value="TPR-like"/>
    <property type="match status" value="1"/>
</dbReference>
<dbReference type="AlphaFoldDB" id="A0A2S2CPQ8"/>
<evidence type="ECO:0000259" key="4">
    <source>
        <dbReference type="Pfam" id="PF04577"/>
    </source>
</evidence>
<dbReference type="GO" id="GO:0016757">
    <property type="term" value="F:glycosyltransferase activity"/>
    <property type="evidence" value="ECO:0007669"/>
    <property type="project" value="InterPro"/>
</dbReference>
<evidence type="ECO:0000256" key="3">
    <source>
        <dbReference type="PROSITE-ProRule" id="PRU00339"/>
    </source>
</evidence>
<dbReference type="Gene3D" id="1.25.40.10">
    <property type="entry name" value="Tetratricopeptide repeat domain"/>
    <property type="match status" value="3"/>
</dbReference>
<reference evidence="6" key="1">
    <citation type="submission" date="2018-05" db="EMBL/GenBank/DDBJ databases">
        <title>Azospirillum thermophila sp. nov., a novel isolated from hot spring.</title>
        <authorList>
            <person name="Zhao Z."/>
        </authorList>
    </citation>
    <scope>NUCLEOTIDE SEQUENCE [LARGE SCALE GENOMIC DNA]</scope>
    <source>
        <strain evidence="6">CFH 70021</strain>
    </source>
</reference>
<dbReference type="Pfam" id="PF14559">
    <property type="entry name" value="TPR_19"/>
    <property type="match status" value="1"/>
</dbReference>
<dbReference type="PROSITE" id="PS50005">
    <property type="entry name" value="TPR"/>
    <property type="match status" value="1"/>
</dbReference>
<proteinExistence type="predicted"/>
<dbReference type="SMART" id="SM00028">
    <property type="entry name" value="TPR"/>
    <property type="match status" value="7"/>
</dbReference>
<evidence type="ECO:0000313" key="5">
    <source>
        <dbReference type="EMBL" id="AWK86466.1"/>
    </source>
</evidence>
<evidence type="ECO:0000313" key="6">
    <source>
        <dbReference type="Proteomes" id="UP000245629"/>
    </source>
</evidence>
<dbReference type="Pfam" id="PF13432">
    <property type="entry name" value="TPR_16"/>
    <property type="match status" value="1"/>
</dbReference>
<sequence>MTTTDPARPEPELTVGEAVRLALDHEQAGRLAEAAAYADAVLGAVPDHCEMQALMAVLLMRQGRPAAGLLARAVAGAGEDAPFFVLLGSLLRRAGRLERAAQAQERAVALDPALGAASFNLANARHAAGQAGAALRAFRQAARLLPRHPEPRRRLAELLLEAGEPAKALELLTGLLHEAPEATALRVGAGNAAAALGRPGQAAAHLRRALALQPDLAEGWTNLGAMLTGPDEPEAADDAVAALRRAVLLRPGFAPARLSLGEALARAAGDAAALPALRTALALRPDDRRSLDRLAASLFRAGEGQAAGVWLARLDRLDGRPPARYEALRILPPAEWSRQAGQPRRVVLPARPPALPEAYLTRVEEGLVHPGLSMVSTDGGALLLDGLHPWSRGSLELLSHVACHAAADDRLLVACRGEPRRIAEEAVLLGGDGNFGHGVLDWASKLCVLDRCIDDHPELAGLPVLVSTTLLPGVAALFALLGLDPGRMRPVDPAVPLSCRRLWLPSLTHRFQDMAPEHMAFLRGRIGRALGIDLDEPAGPERRLYLTRRGSVHRVLVNEEEVAAVLASHGFEPFVPDGLPLEEQIAVLASAEALAAPVGAGTAAVAFARRGTRVLELTHEHCVLPQFGRLCGLLGQPYRQLVGRAVRNRGGLSFDWDHHIPAAAVDAALRELLA</sequence>
<dbReference type="InterPro" id="IPR019734">
    <property type="entry name" value="TPR_rpt"/>
</dbReference>
<dbReference type="InterPro" id="IPR051012">
    <property type="entry name" value="CellSynth/LPSAsmb/PSIAsmb"/>
</dbReference>
<keyword evidence="6" id="KW-1185">Reference proteome</keyword>
<dbReference type="PANTHER" id="PTHR45586:SF1">
    <property type="entry name" value="LIPOPOLYSACCHARIDE ASSEMBLY PROTEIN B"/>
    <property type="match status" value="1"/>
</dbReference>
<evidence type="ECO:0000256" key="1">
    <source>
        <dbReference type="ARBA" id="ARBA00022737"/>
    </source>
</evidence>
<dbReference type="PANTHER" id="PTHR45586">
    <property type="entry name" value="TPR REPEAT-CONTAINING PROTEIN PA4667"/>
    <property type="match status" value="1"/>
</dbReference>
<accession>A0A2S2CPQ8</accession>
<organism evidence="5 6">
    <name type="scientific">Azospirillum thermophilum</name>
    <dbReference type="NCBI Taxonomy" id="2202148"/>
    <lineage>
        <taxon>Bacteria</taxon>
        <taxon>Pseudomonadati</taxon>
        <taxon>Pseudomonadota</taxon>
        <taxon>Alphaproteobacteria</taxon>
        <taxon>Rhodospirillales</taxon>
        <taxon>Azospirillaceae</taxon>
        <taxon>Azospirillum</taxon>
    </lineage>
</organism>
<dbReference type="Proteomes" id="UP000245629">
    <property type="component" value="Chromosome 2"/>
</dbReference>
<keyword evidence="2 3" id="KW-0802">TPR repeat</keyword>
<evidence type="ECO:0000256" key="2">
    <source>
        <dbReference type="ARBA" id="ARBA00022803"/>
    </source>
</evidence>
<dbReference type="InterPro" id="IPR011990">
    <property type="entry name" value="TPR-like_helical_dom_sf"/>
</dbReference>
<feature type="domain" description="Glycosyltransferase 61 catalytic" evidence="4">
    <location>
        <begin position="435"/>
        <end position="615"/>
    </location>
</feature>
<protein>
    <recommendedName>
        <fullName evidence="4">Glycosyltransferase 61 catalytic domain-containing protein</fullName>
    </recommendedName>
</protein>
<dbReference type="Pfam" id="PF04577">
    <property type="entry name" value="Glyco_transf_61"/>
    <property type="match status" value="1"/>
</dbReference>
<dbReference type="KEGG" id="azz:DEW08_09625"/>